<dbReference type="Proteomes" id="UP000807159">
    <property type="component" value="Chromosome 1"/>
</dbReference>
<dbReference type="InterPro" id="IPR046465">
    <property type="entry name" value="BORCS6_C"/>
</dbReference>
<dbReference type="PANTHER" id="PTHR39708">
    <property type="entry name" value="OS07G0483400 PROTEIN"/>
    <property type="match status" value="1"/>
</dbReference>
<accession>A0A8T2ZZ54</accession>
<evidence type="ECO:0000313" key="3">
    <source>
        <dbReference type="EMBL" id="KAH8521972.1"/>
    </source>
</evidence>
<feature type="compositionally biased region" description="Polar residues" evidence="1">
    <location>
        <begin position="8"/>
        <end position="18"/>
    </location>
</feature>
<dbReference type="Pfam" id="PF10157">
    <property type="entry name" value="BORCS6"/>
    <property type="match status" value="1"/>
</dbReference>
<protein>
    <recommendedName>
        <fullName evidence="2">BLOC-1-related complex subunit 6 C-terminal helix domain-containing protein</fullName>
    </recommendedName>
</protein>
<feature type="domain" description="BLOC-1-related complex subunit 6 C-terminal helix" evidence="2">
    <location>
        <begin position="50"/>
        <end position="135"/>
    </location>
</feature>
<evidence type="ECO:0000259" key="2">
    <source>
        <dbReference type="Pfam" id="PF10157"/>
    </source>
</evidence>
<evidence type="ECO:0000256" key="1">
    <source>
        <dbReference type="SAM" id="MobiDB-lite"/>
    </source>
</evidence>
<organism evidence="3 4">
    <name type="scientific">Populus deltoides</name>
    <name type="common">Eastern poplar</name>
    <name type="synonym">Eastern cottonwood</name>
    <dbReference type="NCBI Taxonomy" id="3696"/>
    <lineage>
        <taxon>Eukaryota</taxon>
        <taxon>Viridiplantae</taxon>
        <taxon>Streptophyta</taxon>
        <taxon>Embryophyta</taxon>
        <taxon>Tracheophyta</taxon>
        <taxon>Spermatophyta</taxon>
        <taxon>Magnoliopsida</taxon>
        <taxon>eudicotyledons</taxon>
        <taxon>Gunneridae</taxon>
        <taxon>Pentapetalae</taxon>
        <taxon>rosids</taxon>
        <taxon>fabids</taxon>
        <taxon>Malpighiales</taxon>
        <taxon>Salicaceae</taxon>
        <taxon>Saliceae</taxon>
        <taxon>Populus</taxon>
    </lineage>
</organism>
<dbReference type="AlphaFoldDB" id="A0A8T2ZZ54"/>
<gene>
    <name evidence="3" type="ORF">H0E87_002842</name>
</gene>
<name>A0A8T2ZZ54_POPDE</name>
<sequence length="285" mass="31318">MEEAAATQRDQSTDTESVIIQPDLDPPAMCPDEPDCREPKTNLNQGEIFKALEIIERDSLAIAGSFTSLFASLRFALSEATSTSVDHMQCFGDATARLQESVLDAATKGNRYINSCMRLNEEMKGIDTLATQLTEKKPEEKCRRAGLGCDQTPPLSMNPLTWSYSPEWCASLPGAFYKQLHLLPKLILLGKQPRTLMLCHHCDTKYGSFLDSNSECIEGDTSRLLEMLEAPLSLSPSELFWDTSVKEGEHPKSVDPTADGCPRLSRATVTLSMIMTGKPPPGDGL</sequence>
<evidence type="ECO:0000313" key="4">
    <source>
        <dbReference type="Proteomes" id="UP000807159"/>
    </source>
</evidence>
<dbReference type="PANTHER" id="PTHR39708:SF2">
    <property type="entry name" value="BLOC-1-RELATED COMPLEX SUBUNIT 6 C-TERMINAL HELIX DOMAIN-CONTAINING PROTEIN"/>
    <property type="match status" value="1"/>
</dbReference>
<reference evidence="3" key="1">
    <citation type="journal article" date="2021" name="J. Hered.">
        <title>Genome Assembly of Salicaceae Populus deltoides (Eastern Cottonwood) I-69 Based on Nanopore Sequencing and Hi-C Technologies.</title>
        <authorList>
            <person name="Bai S."/>
            <person name="Wu H."/>
            <person name="Zhang J."/>
            <person name="Pan Z."/>
            <person name="Zhao W."/>
            <person name="Li Z."/>
            <person name="Tong C."/>
        </authorList>
    </citation>
    <scope>NUCLEOTIDE SEQUENCE</scope>
    <source>
        <tissue evidence="3">Leaf</tissue>
    </source>
</reference>
<proteinExistence type="predicted"/>
<keyword evidence="4" id="KW-1185">Reference proteome</keyword>
<dbReference type="EMBL" id="JACEGQ020000001">
    <property type="protein sequence ID" value="KAH8521972.1"/>
    <property type="molecule type" value="Genomic_DNA"/>
</dbReference>
<comment type="caution">
    <text evidence="3">The sequence shown here is derived from an EMBL/GenBank/DDBJ whole genome shotgun (WGS) entry which is preliminary data.</text>
</comment>
<feature type="region of interest" description="Disordered" evidence="1">
    <location>
        <begin position="1"/>
        <end position="25"/>
    </location>
</feature>